<feature type="transmembrane region" description="Helical" evidence="2">
    <location>
        <begin position="132"/>
        <end position="150"/>
    </location>
</feature>
<feature type="transmembrane region" description="Helical" evidence="2">
    <location>
        <begin position="210"/>
        <end position="232"/>
    </location>
</feature>
<feature type="transmembrane region" description="Helical" evidence="2">
    <location>
        <begin position="20"/>
        <end position="39"/>
    </location>
</feature>
<dbReference type="PANTHER" id="PTHR38848">
    <property type="entry name" value="G-PROTEIN COUPLED RECEPTORS FAMILY 3 PROFILE DOMAIN-CONTAINING PROTEIN"/>
    <property type="match status" value="1"/>
</dbReference>
<feature type="transmembrane region" description="Helical" evidence="2">
    <location>
        <begin position="170"/>
        <end position="190"/>
    </location>
</feature>
<evidence type="ECO:0000256" key="1">
    <source>
        <dbReference type="SAM" id="MobiDB-lite"/>
    </source>
</evidence>
<keyword evidence="2" id="KW-0472">Membrane</keyword>
<evidence type="ECO:0000313" key="3">
    <source>
        <dbReference type="EMBL" id="CEO52233.1"/>
    </source>
</evidence>
<feature type="transmembrane region" description="Helical" evidence="2">
    <location>
        <begin position="282"/>
        <end position="304"/>
    </location>
</feature>
<dbReference type="PANTHER" id="PTHR38848:SF3">
    <property type="entry name" value="G-PROTEIN COUPLED RECEPTORS FAMILY 3 PROFILE DOMAIN-CONTAINING PROTEIN"/>
    <property type="match status" value="1"/>
</dbReference>
<organism evidence="3">
    <name type="scientific">Bionectria ochroleuca</name>
    <name type="common">Gliocladium roseum</name>
    <dbReference type="NCBI Taxonomy" id="29856"/>
    <lineage>
        <taxon>Eukaryota</taxon>
        <taxon>Fungi</taxon>
        <taxon>Dikarya</taxon>
        <taxon>Ascomycota</taxon>
        <taxon>Pezizomycotina</taxon>
        <taxon>Sordariomycetes</taxon>
        <taxon>Hypocreomycetidae</taxon>
        <taxon>Hypocreales</taxon>
        <taxon>Bionectriaceae</taxon>
        <taxon>Clonostachys</taxon>
    </lineage>
</organism>
<sequence>MAPLLEYRSIQVSVPVGGQVMSVILSMVSLSVLSVFLSMEEQSYFVFEKDFTNISTQRKECSPSNIGRSFLSSYGVSITLYQHSFRWILPALTEDILVTFAIYLVSYLFVFVTALLQYSFGVNSSYGLCDGAILLCLVCYVLTKLIYLFLVEKAYIIRNSPKRRMQSKLYLFNSFGIMTVFIVVIVLNFYYRIVRMEEGICYIGMKGLGIIPLITFDGLANTYLTMMFLIPLRKLYSFKNMARTSANIRLRNVAFRTFVGSVCTLLSSAVNLTVLAALNGEPGWVCLMCCNCDVLFSAIVIYWVTSKDNAGTTETNSSRNVGNGYAENSMGSAIRRPTHLAERECAPSISDEVALMTPARSNRRLNEDDDNSSKTSNSKEKVIVATTVKPESSSDASIDANGRPREEDLYRQNP</sequence>
<keyword evidence="2" id="KW-1133">Transmembrane helix</keyword>
<protein>
    <recommendedName>
        <fullName evidence="4">G-protein coupled receptors family 1 profile domain-containing protein</fullName>
    </recommendedName>
</protein>
<dbReference type="EMBL" id="CDPU01000027">
    <property type="protein sequence ID" value="CEO52233.1"/>
    <property type="molecule type" value="Genomic_DNA"/>
</dbReference>
<feature type="transmembrane region" description="Helical" evidence="2">
    <location>
        <begin position="253"/>
        <end position="276"/>
    </location>
</feature>
<keyword evidence="2" id="KW-0812">Transmembrane</keyword>
<name>A0A0B7K4D4_BIOOC</name>
<feature type="transmembrane region" description="Helical" evidence="2">
    <location>
        <begin position="96"/>
        <end position="120"/>
    </location>
</feature>
<feature type="region of interest" description="Disordered" evidence="1">
    <location>
        <begin position="311"/>
        <end position="330"/>
    </location>
</feature>
<proteinExistence type="predicted"/>
<dbReference type="AlphaFoldDB" id="A0A0B7K4D4"/>
<accession>A0A0B7K4D4</accession>
<feature type="compositionally biased region" description="Polar residues" evidence="1">
    <location>
        <begin position="311"/>
        <end position="321"/>
    </location>
</feature>
<evidence type="ECO:0008006" key="4">
    <source>
        <dbReference type="Google" id="ProtNLM"/>
    </source>
</evidence>
<evidence type="ECO:0000256" key="2">
    <source>
        <dbReference type="SAM" id="Phobius"/>
    </source>
</evidence>
<gene>
    <name evidence="3" type="ORF">BN869_000008291_1</name>
</gene>
<reference evidence="3" key="1">
    <citation type="submission" date="2015-01" db="EMBL/GenBank/DDBJ databases">
        <authorList>
            <person name="Durling Mikael"/>
        </authorList>
    </citation>
    <scope>NUCLEOTIDE SEQUENCE</scope>
</reference>
<feature type="compositionally biased region" description="Basic and acidic residues" evidence="1">
    <location>
        <begin position="402"/>
        <end position="414"/>
    </location>
</feature>
<feature type="region of interest" description="Disordered" evidence="1">
    <location>
        <begin position="356"/>
        <end position="414"/>
    </location>
</feature>